<feature type="region of interest" description="Disordered" evidence="1">
    <location>
        <begin position="1"/>
        <end position="68"/>
    </location>
</feature>
<evidence type="ECO:0000256" key="1">
    <source>
        <dbReference type="SAM" id="MobiDB-lite"/>
    </source>
</evidence>
<dbReference type="AlphaFoldDB" id="A0A0E0LID1"/>
<dbReference type="HOGENOM" id="CLU_204840_0_0_1"/>
<dbReference type="Gramene" id="OPUNC07G06560.1">
    <property type="protein sequence ID" value="OPUNC07G06560.1"/>
    <property type="gene ID" value="OPUNC07G06560"/>
</dbReference>
<dbReference type="EnsemblPlants" id="OPUNC07G06560.1">
    <property type="protein sequence ID" value="OPUNC07G06560.1"/>
    <property type="gene ID" value="OPUNC07G06560"/>
</dbReference>
<protein>
    <submittedName>
        <fullName evidence="2">Uncharacterized protein</fullName>
    </submittedName>
</protein>
<evidence type="ECO:0000313" key="2">
    <source>
        <dbReference type="EnsemblPlants" id="OPUNC07G06560.1"/>
    </source>
</evidence>
<organism evidence="2">
    <name type="scientific">Oryza punctata</name>
    <name type="common">Red rice</name>
    <dbReference type="NCBI Taxonomy" id="4537"/>
    <lineage>
        <taxon>Eukaryota</taxon>
        <taxon>Viridiplantae</taxon>
        <taxon>Streptophyta</taxon>
        <taxon>Embryophyta</taxon>
        <taxon>Tracheophyta</taxon>
        <taxon>Spermatophyta</taxon>
        <taxon>Magnoliopsida</taxon>
        <taxon>Liliopsida</taxon>
        <taxon>Poales</taxon>
        <taxon>Poaceae</taxon>
        <taxon>BOP clade</taxon>
        <taxon>Oryzoideae</taxon>
        <taxon>Oryzeae</taxon>
        <taxon>Oryzinae</taxon>
        <taxon>Oryza</taxon>
    </lineage>
</organism>
<evidence type="ECO:0000313" key="3">
    <source>
        <dbReference type="Proteomes" id="UP000026962"/>
    </source>
</evidence>
<dbReference type="OMA" id="CEPSSWA"/>
<reference evidence="2" key="1">
    <citation type="submission" date="2015-04" db="UniProtKB">
        <authorList>
            <consortium name="EnsemblPlants"/>
        </authorList>
    </citation>
    <scope>IDENTIFICATION</scope>
</reference>
<reference evidence="2" key="2">
    <citation type="submission" date="2018-05" db="EMBL/GenBank/DDBJ databases">
        <title>OpunRS2 (Oryza punctata Reference Sequence Version 2).</title>
        <authorList>
            <person name="Zhang J."/>
            <person name="Kudrna D."/>
            <person name="Lee S."/>
            <person name="Talag J."/>
            <person name="Welchert J."/>
            <person name="Wing R.A."/>
        </authorList>
    </citation>
    <scope>NUCLEOTIDE SEQUENCE [LARGE SCALE GENOMIC DNA]</scope>
</reference>
<feature type="compositionally biased region" description="Basic and acidic residues" evidence="1">
    <location>
        <begin position="37"/>
        <end position="58"/>
    </location>
</feature>
<accession>A0A0E0LID1</accession>
<keyword evidence="3" id="KW-1185">Reference proteome</keyword>
<sequence>MEPPSTLPSSRHHLPHCRHPSPDPASHGLDLESSMEGEPRDGEGTAEGEVRGNRRREPSSWARAGVQD</sequence>
<name>A0A0E0LID1_ORYPU</name>
<dbReference type="Proteomes" id="UP000026962">
    <property type="component" value="Chromosome 7"/>
</dbReference>
<proteinExistence type="predicted"/>
<feature type="compositionally biased region" description="Basic residues" evidence="1">
    <location>
        <begin position="10"/>
        <end position="19"/>
    </location>
</feature>